<dbReference type="Proteomes" id="UP000037923">
    <property type="component" value="Unassembled WGS sequence"/>
</dbReference>
<keyword evidence="2" id="KW-1185">Reference proteome</keyword>
<dbReference type="GeneID" id="26907783"/>
<organism evidence="1 2">
    <name type="scientific">Leptomonas pyrrhocoris</name>
    <name type="common">Firebug parasite</name>
    <dbReference type="NCBI Taxonomy" id="157538"/>
    <lineage>
        <taxon>Eukaryota</taxon>
        <taxon>Discoba</taxon>
        <taxon>Euglenozoa</taxon>
        <taxon>Kinetoplastea</taxon>
        <taxon>Metakinetoplastina</taxon>
        <taxon>Trypanosomatida</taxon>
        <taxon>Trypanosomatidae</taxon>
        <taxon>Leishmaniinae</taxon>
        <taxon>Leptomonas</taxon>
    </lineage>
</organism>
<sequence>MMLPWGCTSRLSVVSPAISAQRLAVIHASRHTTLSRHAGVSAMTRPRSSSVKGTACLTSSVAATFRMPWRYWSKAVTVGSSIVLNVTPYCTLVDPLCARDSRKSGTVVDTAGSRILSQNSSNIRQIDARCSQVLFSNRRCATSLARSSSITSVGFCGASSLRYTRSPVPVCFKIGDGLIRSTGLNSFPTPTGAPTSIISGNKENG</sequence>
<dbReference type="EMBL" id="LGTL01000019">
    <property type="protein sequence ID" value="KPA76641.1"/>
    <property type="molecule type" value="Genomic_DNA"/>
</dbReference>
<dbReference type="AlphaFoldDB" id="A0A0N0DSX5"/>
<protein>
    <submittedName>
        <fullName evidence="1">Uncharacterized protein</fullName>
    </submittedName>
</protein>
<evidence type="ECO:0000313" key="1">
    <source>
        <dbReference type="EMBL" id="KPA76641.1"/>
    </source>
</evidence>
<evidence type="ECO:0000313" key="2">
    <source>
        <dbReference type="Proteomes" id="UP000037923"/>
    </source>
</evidence>
<accession>A0A0N0DSX5</accession>
<dbReference type="RefSeq" id="XP_015655080.1">
    <property type="nucleotide sequence ID" value="XM_015806158.1"/>
</dbReference>
<dbReference type="VEuPathDB" id="TriTrypDB:LpyrH10_19_0490"/>
<name>A0A0N0DSX5_LEPPY</name>
<proteinExistence type="predicted"/>
<gene>
    <name evidence="1" type="ORF">ABB37_07498</name>
</gene>
<reference evidence="1 2" key="1">
    <citation type="submission" date="2015-07" db="EMBL/GenBank/DDBJ databases">
        <title>High-quality genome of monoxenous trypanosomatid Leptomonas pyrrhocoris.</title>
        <authorList>
            <person name="Flegontov P."/>
            <person name="Butenko A."/>
            <person name="Firsov S."/>
            <person name="Vlcek C."/>
            <person name="Logacheva M.D."/>
            <person name="Field M."/>
            <person name="Filatov D."/>
            <person name="Flegontova O."/>
            <person name="Gerasimov E."/>
            <person name="Jackson A.P."/>
            <person name="Kelly S."/>
            <person name="Opperdoes F."/>
            <person name="O'Reilly A."/>
            <person name="Votypka J."/>
            <person name="Yurchenko V."/>
            <person name="Lukes J."/>
        </authorList>
    </citation>
    <scope>NUCLEOTIDE SEQUENCE [LARGE SCALE GENOMIC DNA]</scope>
    <source>
        <strain evidence="1">H10</strain>
    </source>
</reference>
<comment type="caution">
    <text evidence="1">The sequence shown here is derived from an EMBL/GenBank/DDBJ whole genome shotgun (WGS) entry which is preliminary data.</text>
</comment>